<dbReference type="SUPFAM" id="SSF53335">
    <property type="entry name" value="S-adenosyl-L-methionine-dependent methyltransferases"/>
    <property type="match status" value="1"/>
</dbReference>
<organism evidence="1">
    <name type="scientific">marine sediment metagenome</name>
    <dbReference type="NCBI Taxonomy" id="412755"/>
    <lineage>
        <taxon>unclassified sequences</taxon>
        <taxon>metagenomes</taxon>
        <taxon>ecological metagenomes</taxon>
    </lineage>
</organism>
<sequence length="1372" mass="152631">MKEIEAAGRLATHDEQVVLAQYAGWGFAKKIFDRPHLRGEYAELGQEVKELLTEDEYEAASRSVINAHFTGPDVIQAMWDALRHLGYTGGRILEPGMGSGFFLSLVPKDLGGATKFTGIELDDISGRIAKLLFPQSDIRVQGFEEMQGPPNFFDVALGNIPFGRVRPFDPKFKQYRFTIHNYFFAKAIEQVRPGGVVMFVTSRFTMDGIKNKTIRQFLDERADLLAAVRLPNTAFKKVAGTEVTTDIIVLRKRYPGEPASGESWIETKTQGTGRVDQYGKGEIQYALNEYYLKHPEMMLGTMETTGTMYGKDEATLAPTPGANLATQLATALEILPRDVLVPLETAPTDIQSPATMQAPDSVKEGAFVTEGGKLMVKRQGNLHPARTRPTEKAPQGKAIVGNHLARVKQLVGIRDVARQVLSAQLAGATDDVVEGHQKELRKLYDRFVRKFGPINKRSGSQMPNLQVFREDPDGPFVANLEIIDQKANTFTKADIFTKRVIPTRKPIEHAEKPEDALLAVLNEKGRVDLDRMSEISGLTKDELLEGLQGLIYQNPATAQWESRNLYLSGNVRAKLEQARSAAKADPIYRPNIKALEAVQPEDLPPSQITASLGASWIPEADVTQFMRDLVNAGQPGIKANHSRAIATWTVSATNHIKGLVKSTTEWGTEYVPFPRMVELALNQKQPEVRTPNGDGTTSLNGEATLAAQQKQEEIKARFAEWIWEETKRADRLHRIYNDEMNNTAPYKSDGSHQTFPGAATVIEGKPFKFHKHQMDAVWRVQETGNTGLFHAVGSGKTYTQVAIAMESKRVGLAHKPMILVLDHLLEQFTKQALDLYPAAKILMATREDLAKDNRRAFIAKVANNDWDMVVMTHPSFQRIPISGEFEMRFLRQQLTVLEEAMRERSSAAAARSDRAEQSLIRQIETAKANLETRIKELENRDIKDDLLSFEEMGVDMLLVDESHKFKNLYAPTRMRGLASEGSQRAMDLYMKTRYLNERTPGRGIIFATGTPLTKSIVEMYTLQRYLSQETLVETGLEYLDAWIGSFGNTETKLELRPEGGFRQKSRIASFLNAPELSKQFQTFADIQTHDMLNLPRPGLVGGQPRTVVAQPSPEFQEYQEQLLIRAEAIRGSGRPGPGDDNMLNITTDGSKAALDMRLIDPSLPDFPGSKVNLAVAEIFEIWESTKAKSSTQTVFIDIGTPKPKQATAPKGMQIWTTGEGYLHVPTAKRVTLAGFEEFEFAVHQGIGRKGWSVTELSTGSRVGNGRVKGEAIENAKETLGYAGLEHTREAVEKGVAKRAELEPTLAQPTTPGPVNTFSVYDDMKAKLIARGIPQSEIAFIHDAKTRKEKFQLFGRVRSGEVRVFFGSTGKMG</sequence>
<accession>A0A0F9NKW6</accession>
<dbReference type="PANTHER" id="PTHR41313">
    <property type="entry name" value="ADENINE-SPECIFIC METHYLTRANSFERASE"/>
    <property type="match status" value="1"/>
</dbReference>
<dbReference type="CDD" id="cd02440">
    <property type="entry name" value="AdoMet_MTases"/>
    <property type="match status" value="1"/>
</dbReference>
<comment type="caution">
    <text evidence="1">The sequence shown here is derived from an EMBL/GenBank/DDBJ whole genome shotgun (WGS) entry which is preliminary data.</text>
</comment>
<dbReference type="PRINTS" id="PR00507">
    <property type="entry name" value="N12N6MTFRASE"/>
</dbReference>
<dbReference type="SUPFAM" id="SSF52540">
    <property type="entry name" value="P-loop containing nucleoside triphosphate hydrolases"/>
    <property type="match status" value="1"/>
</dbReference>
<dbReference type="Gene3D" id="3.40.50.150">
    <property type="entry name" value="Vaccinia Virus protein VP39"/>
    <property type="match status" value="1"/>
</dbReference>
<evidence type="ECO:0000313" key="1">
    <source>
        <dbReference type="EMBL" id="KKM81947.1"/>
    </source>
</evidence>
<name>A0A0F9NKW6_9ZZZZ</name>
<reference evidence="1" key="1">
    <citation type="journal article" date="2015" name="Nature">
        <title>Complex archaea that bridge the gap between prokaryotes and eukaryotes.</title>
        <authorList>
            <person name="Spang A."/>
            <person name="Saw J.H."/>
            <person name="Jorgensen S.L."/>
            <person name="Zaremba-Niedzwiedzka K."/>
            <person name="Martijn J."/>
            <person name="Lind A.E."/>
            <person name="van Eijk R."/>
            <person name="Schleper C."/>
            <person name="Guy L."/>
            <person name="Ettema T.J."/>
        </authorList>
    </citation>
    <scope>NUCLEOTIDE SEQUENCE</scope>
</reference>
<proteinExistence type="predicted"/>
<dbReference type="InterPro" id="IPR029063">
    <property type="entry name" value="SAM-dependent_MTases_sf"/>
</dbReference>
<dbReference type="EMBL" id="LAZR01007937">
    <property type="protein sequence ID" value="KKM81947.1"/>
    <property type="molecule type" value="Genomic_DNA"/>
</dbReference>
<dbReference type="Gene3D" id="3.40.50.300">
    <property type="entry name" value="P-loop containing nucleotide triphosphate hydrolases"/>
    <property type="match status" value="1"/>
</dbReference>
<gene>
    <name evidence="1" type="ORF">LCGC14_1324640</name>
</gene>
<dbReference type="InterPro" id="IPR027417">
    <property type="entry name" value="P-loop_NTPase"/>
</dbReference>
<dbReference type="InterPro" id="IPR052933">
    <property type="entry name" value="DNA_Protect_Modify"/>
</dbReference>
<protein>
    <submittedName>
        <fullName evidence="1">Uncharacterized protein</fullName>
    </submittedName>
</protein>
<dbReference type="PANTHER" id="PTHR41313:SF1">
    <property type="entry name" value="DNA METHYLASE ADENINE-SPECIFIC DOMAIN-CONTAINING PROTEIN"/>
    <property type="match status" value="1"/>
</dbReference>
<feature type="non-terminal residue" evidence="1">
    <location>
        <position position="1372"/>
    </location>
</feature>